<feature type="compositionally biased region" description="Acidic residues" evidence="6">
    <location>
        <begin position="97"/>
        <end position="115"/>
    </location>
</feature>
<dbReference type="GO" id="GO:0003735">
    <property type="term" value="F:structural constituent of ribosome"/>
    <property type="evidence" value="ECO:0007669"/>
    <property type="project" value="InterPro"/>
</dbReference>
<evidence type="ECO:0000313" key="7">
    <source>
        <dbReference type="EMBL" id="EDX76135.1"/>
    </source>
</evidence>
<evidence type="ECO:0000256" key="4">
    <source>
        <dbReference type="ARBA" id="ARBA00035204"/>
    </source>
</evidence>
<proteinExistence type="inferred from homology"/>
<evidence type="ECO:0000313" key="8">
    <source>
        <dbReference type="Proteomes" id="UP000003835"/>
    </source>
</evidence>
<dbReference type="EMBL" id="DS989847">
    <property type="protein sequence ID" value="EDX76135.1"/>
    <property type="molecule type" value="Genomic_DNA"/>
</dbReference>
<dbReference type="Proteomes" id="UP000003835">
    <property type="component" value="Unassembled WGS sequence"/>
</dbReference>
<dbReference type="Pfam" id="PF00831">
    <property type="entry name" value="Ribosomal_L29"/>
    <property type="match status" value="1"/>
</dbReference>
<accession>B4VPL4</accession>
<evidence type="ECO:0000256" key="6">
    <source>
        <dbReference type="SAM" id="MobiDB-lite"/>
    </source>
</evidence>
<dbReference type="RefSeq" id="WP_006100623.1">
    <property type="nucleotide sequence ID" value="NZ_DS989847.1"/>
</dbReference>
<dbReference type="HAMAP" id="MF_00374">
    <property type="entry name" value="Ribosomal_uL29"/>
    <property type="match status" value="1"/>
</dbReference>
<dbReference type="STRING" id="118168.MC7420_5569"/>
<evidence type="ECO:0000256" key="5">
    <source>
        <dbReference type="HAMAP-Rule" id="MF_00374"/>
    </source>
</evidence>
<keyword evidence="2 5" id="KW-0689">Ribosomal protein</keyword>
<dbReference type="HOGENOM" id="CLU_158491_0_0_3"/>
<dbReference type="eggNOG" id="COG0255">
    <property type="taxonomic scope" value="Bacteria"/>
</dbReference>
<dbReference type="SUPFAM" id="SSF46561">
    <property type="entry name" value="Ribosomal protein L29 (L29p)"/>
    <property type="match status" value="1"/>
</dbReference>
<keyword evidence="3 5" id="KW-0687">Ribonucleoprotein</keyword>
<dbReference type="Gene3D" id="1.10.287.310">
    <property type="match status" value="1"/>
</dbReference>
<dbReference type="PANTHER" id="PTHR10916:SF0">
    <property type="entry name" value="LARGE RIBOSOMAL SUBUNIT PROTEIN UL29C"/>
    <property type="match status" value="1"/>
</dbReference>
<name>B4VPL4_9CYAN</name>
<dbReference type="GO" id="GO:0006412">
    <property type="term" value="P:translation"/>
    <property type="evidence" value="ECO:0007669"/>
    <property type="project" value="UniProtKB-UniRule"/>
</dbReference>
<dbReference type="GO" id="GO:0022625">
    <property type="term" value="C:cytosolic large ribosomal subunit"/>
    <property type="evidence" value="ECO:0007669"/>
    <property type="project" value="TreeGrafter"/>
</dbReference>
<keyword evidence="8" id="KW-1185">Reference proteome</keyword>
<dbReference type="AlphaFoldDB" id="B4VPL4"/>
<dbReference type="InterPro" id="IPR001854">
    <property type="entry name" value="Ribosomal_uL29"/>
</dbReference>
<comment type="similarity">
    <text evidence="1 5">Belongs to the universal ribosomal protein uL29 family.</text>
</comment>
<dbReference type="NCBIfam" id="TIGR00012">
    <property type="entry name" value="L29"/>
    <property type="match status" value="1"/>
</dbReference>
<dbReference type="InterPro" id="IPR036049">
    <property type="entry name" value="Ribosomal_uL29_sf"/>
</dbReference>
<dbReference type="CDD" id="cd00427">
    <property type="entry name" value="Ribosomal_L29_HIP"/>
    <property type="match status" value="1"/>
</dbReference>
<feature type="compositionally biased region" description="Low complexity" evidence="6">
    <location>
        <begin position="75"/>
        <end position="91"/>
    </location>
</feature>
<protein>
    <recommendedName>
        <fullName evidence="4 5">Large ribosomal subunit protein uL29</fullName>
    </recommendedName>
</protein>
<dbReference type="OrthoDB" id="9815192at2"/>
<gene>
    <name evidence="5" type="primary">rpmC</name>
    <name evidence="5" type="synonym">rpl29</name>
    <name evidence="7" type="ORF">MC7420_5569</name>
</gene>
<evidence type="ECO:0000256" key="2">
    <source>
        <dbReference type="ARBA" id="ARBA00022980"/>
    </source>
</evidence>
<evidence type="ECO:0000256" key="1">
    <source>
        <dbReference type="ARBA" id="ARBA00009254"/>
    </source>
</evidence>
<organism evidence="7 8">
    <name type="scientific">Coleofasciculus chthonoplastes PCC 7420</name>
    <dbReference type="NCBI Taxonomy" id="118168"/>
    <lineage>
        <taxon>Bacteria</taxon>
        <taxon>Bacillati</taxon>
        <taxon>Cyanobacteriota</taxon>
        <taxon>Cyanophyceae</taxon>
        <taxon>Coleofasciculales</taxon>
        <taxon>Coleofasciculaceae</taxon>
        <taxon>Coleofasciculus</taxon>
    </lineage>
</organism>
<evidence type="ECO:0000256" key="3">
    <source>
        <dbReference type="ARBA" id="ARBA00023274"/>
    </source>
</evidence>
<dbReference type="PANTHER" id="PTHR10916">
    <property type="entry name" value="60S RIBOSOMAL PROTEIN L35/50S RIBOSOMAL PROTEIN L29"/>
    <property type="match status" value="1"/>
</dbReference>
<reference evidence="7 8" key="1">
    <citation type="submission" date="2008-07" db="EMBL/GenBank/DDBJ databases">
        <authorList>
            <person name="Tandeau de Marsac N."/>
            <person name="Ferriera S."/>
            <person name="Johnson J."/>
            <person name="Kravitz S."/>
            <person name="Beeson K."/>
            <person name="Sutton G."/>
            <person name="Rogers Y.-H."/>
            <person name="Friedman R."/>
            <person name="Frazier M."/>
            <person name="Venter J.C."/>
        </authorList>
    </citation>
    <scope>NUCLEOTIDE SEQUENCE [LARGE SCALE GENOMIC DNA]</scope>
    <source>
        <strain evidence="7 8">PCC 7420</strain>
    </source>
</reference>
<sequence>MPLPKIDDARTLSDQELADEILAAKRELFELRLQQATRRLEKPHQFKHLKHRISQMMTVARERQLAAVSEETTPQTVSDSADAATTATATTQPPPAEVEESVQADEQESVSEPDATEVTPESSPSEAKEEE</sequence>
<feature type="region of interest" description="Disordered" evidence="6">
    <location>
        <begin position="64"/>
        <end position="131"/>
    </location>
</feature>
<dbReference type="InterPro" id="IPR050063">
    <property type="entry name" value="Ribosomal_protein_uL29"/>
</dbReference>